<proteinExistence type="inferred from homology"/>
<sequence>MLCSQCQRITARAASRSGSTLRQLAAPSASAFSNSSSASARVRYTTSTHQPIPQLSRAAGFRNGVSSLRPYSSTITTPPPAKPDYLDENESQIWDKLAAEFAPTELSVKDISGGCGSMYGIEIASEKFRGTNMLKQQRMVNAVLGEQMKEWHGVQLRTKVPQA</sequence>
<dbReference type="OrthoDB" id="203381at2759"/>
<dbReference type="AlphaFoldDB" id="A0A9P8YCM9"/>
<dbReference type="RefSeq" id="XP_046017432.1">
    <property type="nucleotide sequence ID" value="XM_046163361.1"/>
</dbReference>
<dbReference type="InterPro" id="IPR052275">
    <property type="entry name" value="Mt_Fe-S_assembly_factor"/>
</dbReference>
<evidence type="ECO:0000256" key="2">
    <source>
        <dbReference type="RuleBase" id="RU003860"/>
    </source>
</evidence>
<dbReference type="InterPro" id="IPR036065">
    <property type="entry name" value="BolA-like_sf"/>
</dbReference>
<dbReference type="PANTHER" id="PTHR46188:SF1">
    <property type="entry name" value="BOLA-LIKE PROTEIN 3"/>
    <property type="match status" value="1"/>
</dbReference>
<comment type="caution">
    <text evidence="3">The sequence shown here is derived from an EMBL/GenBank/DDBJ whole genome shotgun (WGS) entry which is preliminary data.</text>
</comment>
<dbReference type="Proteomes" id="UP000756346">
    <property type="component" value="Unassembled WGS sequence"/>
</dbReference>
<keyword evidence="4" id="KW-1185">Reference proteome</keyword>
<dbReference type="InterPro" id="IPR002634">
    <property type="entry name" value="BolA"/>
</dbReference>
<gene>
    <name evidence="3" type="ORF">B0I36DRAFT_78027</name>
</gene>
<dbReference type="GO" id="GO:0005759">
    <property type="term" value="C:mitochondrial matrix"/>
    <property type="evidence" value="ECO:0007669"/>
    <property type="project" value="TreeGrafter"/>
</dbReference>
<accession>A0A9P8YCM9</accession>
<dbReference type="PANTHER" id="PTHR46188">
    <property type="entry name" value="BOLA-LIKE PROTEIN 3"/>
    <property type="match status" value="1"/>
</dbReference>
<comment type="similarity">
    <text evidence="1 2">Belongs to the BolA/IbaG family.</text>
</comment>
<name>A0A9P8YCM9_9PEZI</name>
<reference evidence="3" key="1">
    <citation type="journal article" date="2021" name="Nat. Commun.">
        <title>Genetic determinants of endophytism in the Arabidopsis root mycobiome.</title>
        <authorList>
            <person name="Mesny F."/>
            <person name="Miyauchi S."/>
            <person name="Thiergart T."/>
            <person name="Pickel B."/>
            <person name="Atanasova L."/>
            <person name="Karlsson M."/>
            <person name="Huettel B."/>
            <person name="Barry K.W."/>
            <person name="Haridas S."/>
            <person name="Chen C."/>
            <person name="Bauer D."/>
            <person name="Andreopoulos W."/>
            <person name="Pangilinan J."/>
            <person name="LaButti K."/>
            <person name="Riley R."/>
            <person name="Lipzen A."/>
            <person name="Clum A."/>
            <person name="Drula E."/>
            <person name="Henrissat B."/>
            <person name="Kohler A."/>
            <person name="Grigoriev I.V."/>
            <person name="Martin F.M."/>
            <person name="Hacquard S."/>
        </authorList>
    </citation>
    <scope>NUCLEOTIDE SEQUENCE</scope>
    <source>
        <strain evidence="3">MPI-CAGE-CH-0230</strain>
    </source>
</reference>
<dbReference type="Gene3D" id="3.30.300.90">
    <property type="entry name" value="BolA-like"/>
    <property type="match status" value="1"/>
</dbReference>
<dbReference type="GeneID" id="70192907"/>
<evidence type="ECO:0000313" key="3">
    <source>
        <dbReference type="EMBL" id="KAH7038311.1"/>
    </source>
</evidence>
<protein>
    <submittedName>
        <fullName evidence="3">Bola-like protein</fullName>
    </submittedName>
</protein>
<dbReference type="SUPFAM" id="SSF82657">
    <property type="entry name" value="BolA-like"/>
    <property type="match status" value="1"/>
</dbReference>
<evidence type="ECO:0000256" key="1">
    <source>
        <dbReference type="ARBA" id="ARBA00005578"/>
    </source>
</evidence>
<dbReference type="Pfam" id="PF01722">
    <property type="entry name" value="BolA"/>
    <property type="match status" value="1"/>
</dbReference>
<organism evidence="3 4">
    <name type="scientific">Microdochium trichocladiopsis</name>
    <dbReference type="NCBI Taxonomy" id="1682393"/>
    <lineage>
        <taxon>Eukaryota</taxon>
        <taxon>Fungi</taxon>
        <taxon>Dikarya</taxon>
        <taxon>Ascomycota</taxon>
        <taxon>Pezizomycotina</taxon>
        <taxon>Sordariomycetes</taxon>
        <taxon>Xylariomycetidae</taxon>
        <taxon>Xylariales</taxon>
        <taxon>Microdochiaceae</taxon>
        <taxon>Microdochium</taxon>
    </lineage>
</organism>
<dbReference type="EMBL" id="JAGTJQ010000002">
    <property type="protein sequence ID" value="KAH7038311.1"/>
    <property type="molecule type" value="Genomic_DNA"/>
</dbReference>
<evidence type="ECO:0000313" key="4">
    <source>
        <dbReference type="Proteomes" id="UP000756346"/>
    </source>
</evidence>